<comment type="similarity">
    <text evidence="1 4">Belongs to the universal ribosomal protein uL16 family.</text>
</comment>
<keyword evidence="3 4" id="KW-0687">Ribonucleoprotein</keyword>
<dbReference type="InterPro" id="IPR047873">
    <property type="entry name" value="Ribosomal_uL16"/>
</dbReference>
<dbReference type="Gene3D" id="3.90.1170.10">
    <property type="entry name" value="Ribosomal protein L10e/L16"/>
    <property type="match status" value="1"/>
</dbReference>
<dbReference type="GO" id="GO:0019843">
    <property type="term" value="F:rRNA binding"/>
    <property type="evidence" value="ECO:0007669"/>
    <property type="project" value="InterPro"/>
</dbReference>
<proteinExistence type="inferred from homology"/>
<gene>
    <name evidence="5" type="ORF">Cgig2_028254</name>
</gene>
<dbReference type="InterPro" id="IPR036920">
    <property type="entry name" value="Ribosomal_uL16_sf"/>
</dbReference>
<evidence type="ECO:0000256" key="3">
    <source>
        <dbReference type="ARBA" id="ARBA00023274"/>
    </source>
</evidence>
<name>A0A9Q1GLN1_9CARY</name>
<evidence type="ECO:0000256" key="4">
    <source>
        <dbReference type="RuleBase" id="RU004413"/>
    </source>
</evidence>
<evidence type="ECO:0000256" key="1">
    <source>
        <dbReference type="ARBA" id="ARBA00008931"/>
    </source>
</evidence>
<dbReference type="EMBL" id="JAKOGI010002308">
    <property type="protein sequence ID" value="KAJ8422293.1"/>
    <property type="molecule type" value="Genomic_DNA"/>
</dbReference>
<organism evidence="5 6">
    <name type="scientific">Carnegiea gigantea</name>
    <dbReference type="NCBI Taxonomy" id="171969"/>
    <lineage>
        <taxon>Eukaryota</taxon>
        <taxon>Viridiplantae</taxon>
        <taxon>Streptophyta</taxon>
        <taxon>Embryophyta</taxon>
        <taxon>Tracheophyta</taxon>
        <taxon>Spermatophyta</taxon>
        <taxon>Magnoliopsida</taxon>
        <taxon>eudicotyledons</taxon>
        <taxon>Gunneridae</taxon>
        <taxon>Pentapetalae</taxon>
        <taxon>Caryophyllales</taxon>
        <taxon>Cactineae</taxon>
        <taxon>Cactaceae</taxon>
        <taxon>Cactoideae</taxon>
        <taxon>Echinocereeae</taxon>
        <taxon>Carnegiea</taxon>
    </lineage>
</organism>
<dbReference type="PRINTS" id="PR00060">
    <property type="entry name" value="RIBOSOMALL16"/>
</dbReference>
<sequence>MCYIQNVQNIVNFIRADVLKVANQTTQLGFGRLGTKSLRAGRLSYRTIEAVHRAIIGHFHHAMNLPITGKPTEVRIGRGKRNPTGWIVCVSTGQTPFEIDETMETKDSIYGTKTDLLPNYKSSHRIKNDFQLRKSLRKDPNSYRTNNNESGGIYISLVASRFGRSFHSRVP</sequence>
<dbReference type="GO" id="GO:0032543">
    <property type="term" value="P:mitochondrial translation"/>
    <property type="evidence" value="ECO:0007669"/>
    <property type="project" value="TreeGrafter"/>
</dbReference>
<dbReference type="GO" id="GO:0003735">
    <property type="term" value="F:structural constituent of ribosome"/>
    <property type="evidence" value="ECO:0007669"/>
    <property type="project" value="InterPro"/>
</dbReference>
<dbReference type="SUPFAM" id="SSF54686">
    <property type="entry name" value="Ribosomal protein L16p/L10e"/>
    <property type="match status" value="1"/>
</dbReference>
<dbReference type="OrthoDB" id="1850746at2759"/>
<dbReference type="GO" id="GO:0005762">
    <property type="term" value="C:mitochondrial large ribosomal subunit"/>
    <property type="evidence" value="ECO:0007669"/>
    <property type="project" value="TreeGrafter"/>
</dbReference>
<dbReference type="Pfam" id="PF00252">
    <property type="entry name" value="Ribosomal_L16"/>
    <property type="match status" value="1"/>
</dbReference>
<protein>
    <recommendedName>
        <fullName evidence="7">Ribosomal protein L10e/L16 domain-containing protein</fullName>
    </recommendedName>
</protein>
<dbReference type="AlphaFoldDB" id="A0A9Q1GLN1"/>
<reference evidence="5" key="1">
    <citation type="submission" date="2022-04" db="EMBL/GenBank/DDBJ databases">
        <title>Carnegiea gigantea Genome sequencing and assembly v2.</title>
        <authorList>
            <person name="Copetti D."/>
            <person name="Sanderson M.J."/>
            <person name="Burquez A."/>
            <person name="Wojciechowski M.F."/>
        </authorList>
    </citation>
    <scope>NUCLEOTIDE SEQUENCE</scope>
    <source>
        <strain evidence="5">SGP5-SGP5p</strain>
        <tissue evidence="5">Aerial part</tissue>
    </source>
</reference>
<evidence type="ECO:0000256" key="2">
    <source>
        <dbReference type="ARBA" id="ARBA00022980"/>
    </source>
</evidence>
<dbReference type="PANTHER" id="PTHR12220:SF24">
    <property type="entry name" value="LARGE RIBOSOMAL SUBUNIT PROTEIN UL16M"/>
    <property type="match status" value="1"/>
</dbReference>
<keyword evidence="6" id="KW-1185">Reference proteome</keyword>
<dbReference type="InterPro" id="IPR000114">
    <property type="entry name" value="Ribosomal_uL16_bact-type"/>
</dbReference>
<accession>A0A9Q1GLN1</accession>
<evidence type="ECO:0000313" key="5">
    <source>
        <dbReference type="EMBL" id="KAJ8422293.1"/>
    </source>
</evidence>
<comment type="caution">
    <text evidence="5">The sequence shown here is derived from an EMBL/GenBank/DDBJ whole genome shotgun (WGS) entry which is preliminary data.</text>
</comment>
<evidence type="ECO:0008006" key="7">
    <source>
        <dbReference type="Google" id="ProtNLM"/>
    </source>
</evidence>
<keyword evidence="2 4" id="KW-0689">Ribosomal protein</keyword>
<dbReference type="PANTHER" id="PTHR12220">
    <property type="entry name" value="50S/60S RIBOSOMAL PROTEIN L16"/>
    <property type="match status" value="1"/>
</dbReference>
<dbReference type="Proteomes" id="UP001153076">
    <property type="component" value="Unassembled WGS sequence"/>
</dbReference>
<evidence type="ECO:0000313" key="6">
    <source>
        <dbReference type="Proteomes" id="UP001153076"/>
    </source>
</evidence>